<accession>A0AAE1WFL1</accession>
<evidence type="ECO:0000259" key="2">
    <source>
        <dbReference type="Pfam" id="PF14111"/>
    </source>
</evidence>
<dbReference type="Proteomes" id="UP001289374">
    <property type="component" value="Unassembled WGS sequence"/>
</dbReference>
<gene>
    <name evidence="3" type="ORF">Sango_2014500</name>
</gene>
<dbReference type="InterPro" id="IPR040256">
    <property type="entry name" value="At4g02000-like"/>
</dbReference>
<evidence type="ECO:0000256" key="1">
    <source>
        <dbReference type="SAM" id="MobiDB-lite"/>
    </source>
</evidence>
<dbReference type="EMBL" id="JACGWL010000011">
    <property type="protein sequence ID" value="KAK4392367.1"/>
    <property type="molecule type" value="Genomic_DNA"/>
</dbReference>
<feature type="region of interest" description="Disordered" evidence="1">
    <location>
        <begin position="1"/>
        <end position="65"/>
    </location>
</feature>
<dbReference type="Pfam" id="PF14111">
    <property type="entry name" value="DUF4283"/>
    <property type="match status" value="1"/>
</dbReference>
<keyword evidence="4" id="KW-1185">Reference proteome</keyword>
<feature type="compositionally biased region" description="Polar residues" evidence="1">
    <location>
        <begin position="35"/>
        <end position="65"/>
    </location>
</feature>
<evidence type="ECO:0000313" key="3">
    <source>
        <dbReference type="EMBL" id="KAK4392367.1"/>
    </source>
</evidence>
<reference evidence="3" key="2">
    <citation type="journal article" date="2024" name="Plant">
        <title>Genomic evolution and insights into agronomic trait innovations of Sesamum species.</title>
        <authorList>
            <person name="Miao H."/>
            <person name="Wang L."/>
            <person name="Qu L."/>
            <person name="Liu H."/>
            <person name="Sun Y."/>
            <person name="Le M."/>
            <person name="Wang Q."/>
            <person name="Wei S."/>
            <person name="Zheng Y."/>
            <person name="Lin W."/>
            <person name="Duan Y."/>
            <person name="Cao H."/>
            <person name="Xiong S."/>
            <person name="Wang X."/>
            <person name="Wei L."/>
            <person name="Li C."/>
            <person name="Ma Q."/>
            <person name="Ju M."/>
            <person name="Zhao R."/>
            <person name="Li G."/>
            <person name="Mu C."/>
            <person name="Tian Q."/>
            <person name="Mei H."/>
            <person name="Zhang T."/>
            <person name="Gao T."/>
            <person name="Zhang H."/>
        </authorList>
    </citation>
    <scope>NUCLEOTIDE SEQUENCE</scope>
    <source>
        <strain evidence="3">K16</strain>
    </source>
</reference>
<reference evidence="3" key="1">
    <citation type="submission" date="2020-06" db="EMBL/GenBank/DDBJ databases">
        <authorList>
            <person name="Li T."/>
            <person name="Hu X."/>
            <person name="Zhang T."/>
            <person name="Song X."/>
            <person name="Zhang H."/>
            <person name="Dai N."/>
            <person name="Sheng W."/>
            <person name="Hou X."/>
            <person name="Wei L."/>
        </authorList>
    </citation>
    <scope>NUCLEOTIDE SEQUENCE</scope>
    <source>
        <strain evidence="3">K16</strain>
        <tissue evidence="3">Leaf</tissue>
    </source>
</reference>
<dbReference type="InterPro" id="IPR025558">
    <property type="entry name" value="DUF4283"/>
</dbReference>
<comment type="caution">
    <text evidence="3">The sequence shown here is derived from an EMBL/GenBank/DDBJ whole genome shotgun (WGS) entry which is preliminary data.</text>
</comment>
<protein>
    <recommendedName>
        <fullName evidence="2">DUF4283 domain-containing protein</fullName>
    </recommendedName>
</protein>
<dbReference type="PANTHER" id="PTHR31286">
    <property type="entry name" value="GLYCINE-RICH CELL WALL STRUCTURAL PROTEIN 1.8-LIKE"/>
    <property type="match status" value="1"/>
</dbReference>
<dbReference type="PANTHER" id="PTHR31286:SF179">
    <property type="entry name" value="RNASE H TYPE-1 DOMAIN-CONTAINING PROTEIN"/>
    <property type="match status" value="1"/>
</dbReference>
<name>A0AAE1WFL1_9LAMI</name>
<feature type="domain" description="DUF4283" evidence="2">
    <location>
        <begin position="110"/>
        <end position="192"/>
    </location>
</feature>
<evidence type="ECO:0000313" key="4">
    <source>
        <dbReference type="Proteomes" id="UP001289374"/>
    </source>
</evidence>
<sequence length="247" mass="27287">MVVKVAGKSCFSPQNRPEPGRVSPLISAHPPESLPGSTLPNSSKTKSSHVGKSFSNTVGSHSANREQSQQANFSKFFLADSEPNAIGACHNINGQPTITFFDEETQSLVADFRLALIGKFSHGIPPYSQLHRLLAKTGIKGIFTVSLINKKHALISLSEESDFTRLWMRRIWYLNGLPMRVFKWSPTFAPEQESAITPIWVSLSELPAHFFRKDALFAIAHNIGTPPQIADSTFNQSNLANARFVLK</sequence>
<dbReference type="AlphaFoldDB" id="A0AAE1WFL1"/>
<proteinExistence type="predicted"/>
<organism evidence="3 4">
    <name type="scientific">Sesamum angolense</name>
    <dbReference type="NCBI Taxonomy" id="2727404"/>
    <lineage>
        <taxon>Eukaryota</taxon>
        <taxon>Viridiplantae</taxon>
        <taxon>Streptophyta</taxon>
        <taxon>Embryophyta</taxon>
        <taxon>Tracheophyta</taxon>
        <taxon>Spermatophyta</taxon>
        <taxon>Magnoliopsida</taxon>
        <taxon>eudicotyledons</taxon>
        <taxon>Gunneridae</taxon>
        <taxon>Pentapetalae</taxon>
        <taxon>asterids</taxon>
        <taxon>lamiids</taxon>
        <taxon>Lamiales</taxon>
        <taxon>Pedaliaceae</taxon>
        <taxon>Sesamum</taxon>
    </lineage>
</organism>